<keyword evidence="3" id="KW-0282">Flagellum</keyword>
<feature type="region of interest" description="Disordered" evidence="1">
    <location>
        <begin position="110"/>
        <end position="134"/>
    </location>
</feature>
<keyword evidence="3" id="KW-0969">Cilium</keyword>
<reference evidence="3 4" key="1">
    <citation type="submission" date="2021-02" db="EMBL/GenBank/DDBJ databases">
        <title>FDA dAtabase for Regulatory Grade micrObial Sequences (FDA-ARGOS): Supporting development and validation of Infectious Disease Dx tests.</title>
        <authorList>
            <person name="Minogue T."/>
            <person name="Wolcott M."/>
            <person name="Wasieloski L."/>
            <person name="Aguilar W."/>
            <person name="Moore D."/>
            <person name="Jaissle J."/>
            <person name="Tallon L."/>
            <person name="Sadzewicz L."/>
            <person name="Zhao X."/>
            <person name="Boylan J."/>
            <person name="Ott S."/>
            <person name="Bowen H."/>
            <person name="Vavikolanu K."/>
            <person name="Mehta A."/>
            <person name="Aluvathingal J."/>
            <person name="Nadendla S."/>
            <person name="Yan Y."/>
            <person name="Sichtig H."/>
        </authorList>
    </citation>
    <scope>NUCLEOTIDE SEQUENCE [LARGE SCALE GENOMIC DNA]</scope>
    <source>
        <strain evidence="3 4">FDAARGOS_1272</strain>
    </source>
</reference>
<dbReference type="AlphaFoldDB" id="A0A892I5L9"/>
<evidence type="ECO:0000313" key="3">
    <source>
        <dbReference type="EMBL" id="QRO78395.1"/>
    </source>
</evidence>
<dbReference type="Gene3D" id="3.30.750.140">
    <property type="match status" value="1"/>
</dbReference>
<feature type="region of interest" description="Disordered" evidence="1">
    <location>
        <begin position="226"/>
        <end position="251"/>
    </location>
</feature>
<feature type="region of interest" description="Disordered" evidence="1">
    <location>
        <begin position="27"/>
        <end position="61"/>
    </location>
</feature>
<dbReference type="Proteomes" id="UP000625568">
    <property type="component" value="Chromosome 1"/>
</dbReference>
<organism evidence="3 4">
    <name type="scientific">Burkholderia dolosa</name>
    <dbReference type="NCBI Taxonomy" id="152500"/>
    <lineage>
        <taxon>Bacteria</taxon>
        <taxon>Pseudomonadati</taxon>
        <taxon>Pseudomonadota</taxon>
        <taxon>Betaproteobacteria</taxon>
        <taxon>Burkholderiales</taxon>
        <taxon>Burkholderiaceae</taxon>
        <taxon>Burkholderia</taxon>
        <taxon>Burkholderia cepacia complex</taxon>
    </lineage>
</organism>
<gene>
    <name evidence="3" type="ORF">I6K02_05670</name>
</gene>
<sequence>MTGIDSVAAALLASRLDSLLTGTVSPPAGGGAAVQVGTPDAGVSSASTAGSPPAAPPASAQTALSDVGRVLDAISRSGGDAPLVVAGRTPLLADPAVLLSDLAAPTRAPAAGLGASADSSGSSPRAAVSSADSNVQASASRATSAAHEAAGLPPVAMLRAALAQAVSASGLFYESHLAQWLAGQRPLAALMREPQARLAAAPAPAQPDAVLADAADVLDELLASRAPTPAPASPAGTRAAAQPGAPAQADGAAHDFLRDVPAGARQAALPSGAADTLDLLGERAAARWTPARADPTAASADSQAQAQSQAAVHPAAVPIVRQQLDVLATDQFRWTGEAWPGARLDWTIEPDDHGGRASRGADDAGDGIAWRTRLTLTLPSLGTVDAELVLNGTQLVARLRASHAGAGRLARHETALRQRLEGSGLRVGGLSIRAVDDGPDGFDLFATQAAAAAYARSAAGDVARPRAPGADDEAPQ</sequence>
<name>A0A892I5L9_9BURK</name>
<dbReference type="GeneID" id="93126097"/>
<evidence type="ECO:0000259" key="2">
    <source>
        <dbReference type="Pfam" id="PF02120"/>
    </source>
</evidence>
<dbReference type="EMBL" id="CP069482">
    <property type="protein sequence ID" value="QRO78395.1"/>
    <property type="molecule type" value="Genomic_DNA"/>
</dbReference>
<keyword evidence="3" id="KW-0966">Cell projection</keyword>
<keyword evidence="4" id="KW-1185">Reference proteome</keyword>
<feature type="domain" description="Flagellar hook-length control protein-like C-terminal" evidence="2">
    <location>
        <begin position="369"/>
        <end position="437"/>
    </location>
</feature>
<accession>A0A892I5L9</accession>
<evidence type="ECO:0000313" key="4">
    <source>
        <dbReference type="Proteomes" id="UP000625568"/>
    </source>
</evidence>
<dbReference type="InterPro" id="IPR021136">
    <property type="entry name" value="Flagellar_hook_control-like_C"/>
</dbReference>
<dbReference type="Pfam" id="PF02120">
    <property type="entry name" value="Flg_hook"/>
    <property type="match status" value="1"/>
</dbReference>
<evidence type="ECO:0000256" key="1">
    <source>
        <dbReference type="SAM" id="MobiDB-lite"/>
    </source>
</evidence>
<dbReference type="InterPro" id="IPR038610">
    <property type="entry name" value="FliK-like_C_sf"/>
</dbReference>
<dbReference type="RefSeq" id="WP_035971566.1">
    <property type="nucleotide sequence ID" value="NZ_CP033840.1"/>
</dbReference>
<proteinExistence type="predicted"/>
<protein>
    <submittedName>
        <fullName evidence="3">Flagellar hook-length control protein FliK</fullName>
    </submittedName>
</protein>